<evidence type="ECO:0000256" key="14">
    <source>
        <dbReference type="ARBA" id="ARBA00023157"/>
    </source>
</evidence>
<evidence type="ECO:0000256" key="13">
    <source>
        <dbReference type="ARBA" id="ARBA00023145"/>
    </source>
</evidence>
<keyword evidence="8" id="KW-0479">Metal-binding</keyword>
<evidence type="ECO:0000256" key="12">
    <source>
        <dbReference type="ARBA" id="ARBA00023098"/>
    </source>
</evidence>
<evidence type="ECO:0000256" key="11">
    <source>
        <dbReference type="ARBA" id="ARBA00022963"/>
    </source>
</evidence>
<dbReference type="Gene3D" id="1.20.90.10">
    <property type="entry name" value="Phospholipase A2 domain"/>
    <property type="match status" value="1"/>
</dbReference>
<feature type="domain" description="Phospholipase A2-like central" evidence="18">
    <location>
        <begin position="145"/>
        <end position="240"/>
    </location>
</feature>
<evidence type="ECO:0000256" key="10">
    <source>
        <dbReference type="ARBA" id="ARBA00022837"/>
    </source>
</evidence>
<evidence type="ECO:0000313" key="19">
    <source>
        <dbReference type="EMBL" id="KAG8195052.1"/>
    </source>
</evidence>
<dbReference type="Proteomes" id="UP000827092">
    <property type="component" value="Unassembled WGS sequence"/>
</dbReference>
<dbReference type="InterPro" id="IPR033113">
    <property type="entry name" value="PLA2_histidine"/>
</dbReference>
<dbReference type="AlphaFoldDB" id="A0AAV6VEX7"/>
<evidence type="ECO:0000313" key="20">
    <source>
        <dbReference type="Proteomes" id="UP000827092"/>
    </source>
</evidence>
<keyword evidence="14" id="KW-1015">Disulfide bond</keyword>
<keyword evidence="7" id="KW-0964">Secreted</keyword>
<protein>
    <recommendedName>
        <fullName evidence="6">Phospholipase A2</fullName>
        <ecNumber evidence="5">3.1.1.4</ecNumber>
    </recommendedName>
    <alternativeName>
        <fullName evidence="15">Phosphatidylcholine 2-acylhydrolase</fullName>
    </alternativeName>
</protein>
<sequence>MAILRKLQTLKLLKLLLVHAAVCLLGRCSSLDEDVFVLEDRKHPEKKIILIETKTDEEPVNCVTLSNRILVEEIVSSPAEYTLLNLSGKAIRNIVDECATLSKQRKRRETKENDTNDDEDCNDSNDCDDQEEQSSDDAEKMWNIIFPGTKWCGKGNIAKNNSDLGILKDTDMCCRSHDLCNDTIPAGETRHNLTNDSRFTSLSCDCDKAFYECLTNVTSVYSNTIGRTYFNILRRRCFTKDYPLTDTCKTYRSFLKISCKEYERNSTVPKVYLWKTPKRYRKLPLPIVG</sequence>
<evidence type="ECO:0000256" key="3">
    <source>
        <dbReference type="ARBA" id="ARBA00004613"/>
    </source>
</evidence>
<dbReference type="PANTHER" id="PTHR12253">
    <property type="entry name" value="RH14732P"/>
    <property type="match status" value="1"/>
</dbReference>
<evidence type="ECO:0000256" key="6">
    <source>
        <dbReference type="ARBA" id="ARBA00021721"/>
    </source>
</evidence>
<comment type="similarity">
    <text evidence="4">Belongs to the phospholipase A2 family. Group III subfamily.</text>
</comment>
<keyword evidence="20" id="KW-1185">Reference proteome</keyword>
<keyword evidence="17" id="KW-0732">Signal</keyword>
<feature type="signal peptide" evidence="17">
    <location>
        <begin position="1"/>
        <end position="30"/>
    </location>
</feature>
<evidence type="ECO:0000256" key="9">
    <source>
        <dbReference type="ARBA" id="ARBA00022801"/>
    </source>
</evidence>
<proteinExistence type="inferred from homology"/>
<dbReference type="CDD" id="cd04704">
    <property type="entry name" value="PLA2_bee_venom_like"/>
    <property type="match status" value="1"/>
</dbReference>
<dbReference type="EC" id="3.1.1.4" evidence="5"/>
<gene>
    <name evidence="19" type="ORF">JTE90_029632</name>
</gene>
<comment type="cofactor">
    <cofactor evidence="2">
        <name>Ca(2+)</name>
        <dbReference type="ChEBI" id="CHEBI:29108"/>
    </cofactor>
</comment>
<evidence type="ECO:0000256" key="1">
    <source>
        <dbReference type="ARBA" id="ARBA00001604"/>
    </source>
</evidence>
<keyword evidence="12" id="KW-0443">Lipid metabolism</keyword>
<feature type="region of interest" description="Disordered" evidence="16">
    <location>
        <begin position="105"/>
        <end position="138"/>
    </location>
</feature>
<evidence type="ECO:0000256" key="4">
    <source>
        <dbReference type="ARBA" id="ARBA00009659"/>
    </source>
</evidence>
<evidence type="ECO:0000256" key="17">
    <source>
        <dbReference type="SAM" id="SignalP"/>
    </source>
</evidence>
<dbReference type="InterPro" id="IPR036444">
    <property type="entry name" value="PLipase_A2_dom_sf"/>
</dbReference>
<dbReference type="GO" id="GO:0006644">
    <property type="term" value="P:phospholipid metabolic process"/>
    <property type="evidence" value="ECO:0007669"/>
    <property type="project" value="InterPro"/>
</dbReference>
<dbReference type="Pfam" id="PF05826">
    <property type="entry name" value="Phospholip_A2_2"/>
    <property type="match status" value="1"/>
</dbReference>
<accession>A0AAV6VEX7</accession>
<evidence type="ECO:0000259" key="18">
    <source>
        <dbReference type="Pfam" id="PF05826"/>
    </source>
</evidence>
<evidence type="ECO:0000256" key="7">
    <source>
        <dbReference type="ARBA" id="ARBA00022525"/>
    </source>
</evidence>
<keyword evidence="10" id="KW-0106">Calcium</keyword>
<dbReference type="GO" id="GO:0004623">
    <property type="term" value="F:phospholipase A2 activity"/>
    <property type="evidence" value="ECO:0007669"/>
    <property type="project" value="UniProtKB-EC"/>
</dbReference>
<dbReference type="GO" id="GO:0050482">
    <property type="term" value="P:arachidonate secretion"/>
    <property type="evidence" value="ECO:0007669"/>
    <property type="project" value="InterPro"/>
</dbReference>
<comment type="caution">
    <text evidence="19">The sequence shown here is derived from an EMBL/GenBank/DDBJ whole genome shotgun (WGS) entry which is preliminary data.</text>
</comment>
<comment type="subcellular location">
    <subcellularLocation>
        <location evidence="3">Secreted</location>
    </subcellularLocation>
</comment>
<dbReference type="FunFam" id="1.20.90.10:FF:000002">
    <property type="entry name" value="Phospholipase A2 group III"/>
    <property type="match status" value="1"/>
</dbReference>
<evidence type="ECO:0000256" key="8">
    <source>
        <dbReference type="ARBA" id="ARBA00022723"/>
    </source>
</evidence>
<keyword evidence="11" id="KW-0442">Lipid degradation</keyword>
<dbReference type="PROSITE" id="PS00118">
    <property type="entry name" value="PA2_HIS"/>
    <property type="match status" value="1"/>
</dbReference>
<keyword evidence="9" id="KW-0378">Hydrolase</keyword>
<feature type="chain" id="PRO_5043652908" description="Phospholipase A2" evidence="17">
    <location>
        <begin position="31"/>
        <end position="289"/>
    </location>
</feature>
<organism evidence="19 20">
    <name type="scientific">Oedothorax gibbosus</name>
    <dbReference type="NCBI Taxonomy" id="931172"/>
    <lineage>
        <taxon>Eukaryota</taxon>
        <taxon>Metazoa</taxon>
        <taxon>Ecdysozoa</taxon>
        <taxon>Arthropoda</taxon>
        <taxon>Chelicerata</taxon>
        <taxon>Arachnida</taxon>
        <taxon>Araneae</taxon>
        <taxon>Araneomorphae</taxon>
        <taxon>Entelegynae</taxon>
        <taxon>Araneoidea</taxon>
        <taxon>Linyphiidae</taxon>
        <taxon>Erigoninae</taxon>
        <taxon>Oedothorax</taxon>
    </lineage>
</organism>
<comment type="catalytic activity">
    <reaction evidence="1">
        <text>a 1,2-diacyl-sn-glycero-3-phosphocholine + H2O = a 1-acyl-sn-glycero-3-phosphocholine + a fatty acid + H(+)</text>
        <dbReference type="Rhea" id="RHEA:15801"/>
        <dbReference type="ChEBI" id="CHEBI:15377"/>
        <dbReference type="ChEBI" id="CHEBI:15378"/>
        <dbReference type="ChEBI" id="CHEBI:28868"/>
        <dbReference type="ChEBI" id="CHEBI:57643"/>
        <dbReference type="ChEBI" id="CHEBI:58168"/>
        <dbReference type="EC" id="3.1.1.4"/>
    </reaction>
</comment>
<name>A0AAV6VEX7_9ARAC</name>
<reference evidence="19 20" key="1">
    <citation type="journal article" date="2022" name="Nat. Ecol. Evol.">
        <title>A masculinizing supergene underlies an exaggerated male reproductive morph in a spider.</title>
        <authorList>
            <person name="Hendrickx F."/>
            <person name="De Corte Z."/>
            <person name="Sonet G."/>
            <person name="Van Belleghem S.M."/>
            <person name="Kostlbacher S."/>
            <person name="Vangestel C."/>
        </authorList>
    </citation>
    <scope>NUCLEOTIDE SEQUENCE [LARGE SCALE GENOMIC DNA]</scope>
    <source>
        <strain evidence="19">W744_W776</strain>
    </source>
</reference>
<evidence type="ECO:0000256" key="16">
    <source>
        <dbReference type="SAM" id="MobiDB-lite"/>
    </source>
</evidence>
<dbReference type="InterPro" id="IPR016090">
    <property type="entry name" value="PLA2-like_dom"/>
</dbReference>
<dbReference type="GO" id="GO:0016042">
    <property type="term" value="P:lipid catabolic process"/>
    <property type="evidence" value="ECO:0007669"/>
    <property type="project" value="UniProtKB-KW"/>
</dbReference>
<dbReference type="GO" id="GO:0005576">
    <property type="term" value="C:extracellular region"/>
    <property type="evidence" value="ECO:0007669"/>
    <property type="project" value="UniProtKB-SubCell"/>
</dbReference>
<feature type="compositionally biased region" description="Acidic residues" evidence="16">
    <location>
        <begin position="115"/>
        <end position="136"/>
    </location>
</feature>
<dbReference type="EMBL" id="JAFNEN010000094">
    <property type="protein sequence ID" value="KAG8195052.1"/>
    <property type="molecule type" value="Genomic_DNA"/>
</dbReference>
<evidence type="ECO:0000256" key="2">
    <source>
        <dbReference type="ARBA" id="ARBA00001913"/>
    </source>
</evidence>
<evidence type="ECO:0000256" key="5">
    <source>
        <dbReference type="ARBA" id="ARBA00013278"/>
    </source>
</evidence>
<keyword evidence="13" id="KW-0865">Zymogen</keyword>
<dbReference type="GO" id="GO:0046872">
    <property type="term" value="F:metal ion binding"/>
    <property type="evidence" value="ECO:0007669"/>
    <property type="project" value="UniProtKB-KW"/>
</dbReference>
<evidence type="ECO:0000256" key="15">
    <source>
        <dbReference type="ARBA" id="ARBA00029903"/>
    </source>
</evidence>
<dbReference type="SUPFAM" id="SSF48619">
    <property type="entry name" value="Phospholipase A2, PLA2"/>
    <property type="match status" value="1"/>
</dbReference>